<feature type="region of interest" description="Disordered" evidence="1">
    <location>
        <begin position="300"/>
        <end position="321"/>
    </location>
</feature>
<feature type="compositionally biased region" description="Polar residues" evidence="1">
    <location>
        <begin position="215"/>
        <end position="227"/>
    </location>
</feature>
<dbReference type="OrthoDB" id="5572844at2759"/>
<comment type="caution">
    <text evidence="2">The sequence shown here is derived from an EMBL/GenBank/DDBJ whole genome shotgun (WGS) entry which is preliminary data.</text>
</comment>
<sequence>MQHPSLQNVRIRSTRDALQVFYAVARTAIPLITRRLDAEERRAIVPGNVYVWEERSANSEATGLGMERWTDGMGWGPSRVRDDFLFYHQKECDVTDDPSSASTPWAQMISMYPSPRSRATNESERLIKQTYSVRVSLPDDRPRGIFRKWHLTAYFSQQRLDRLDTIDNVKGVGDVSVPDGWFRSARRDGKSRKDDDLPKSVVAKRMSQVPMEGIISTSDPAQPSFYRSQPPAPIYTQFPTSANAAQLELSEPPGARKTTFSLPSSAEHPHYTSSGVRQTTYSEPNLIVARDHLRFRDSVVGHSSANCPSPPSSSSSMPATPSPRMNIVHLSEQLVPLDYLQNLSYPRRDPIDEQFLQRFSTQTLASTMPKGTTIPGHSHSHSFSDWTVTYIDLDLHSGVFLFFFWLCSQLLYAIARTHAQNVNFIVKRYLTPRFIAQNGMKLTRGMTLEAAVPLASFRTDLRLHDSPALHVALNLNPDVFYPCMEVKSRALAAGVGVQVLDILGHTLYNPHAVVDAHGGKATLSISSWSAAVRNLPDPDRPPPPRSHHVHVQNIPYTATSI</sequence>
<feature type="region of interest" description="Disordered" evidence="1">
    <location>
        <begin position="253"/>
        <end position="278"/>
    </location>
</feature>
<organism evidence="2 3">
    <name type="scientific">Boletus reticuloceps</name>
    <dbReference type="NCBI Taxonomy" id="495285"/>
    <lineage>
        <taxon>Eukaryota</taxon>
        <taxon>Fungi</taxon>
        <taxon>Dikarya</taxon>
        <taxon>Basidiomycota</taxon>
        <taxon>Agaricomycotina</taxon>
        <taxon>Agaricomycetes</taxon>
        <taxon>Agaricomycetidae</taxon>
        <taxon>Boletales</taxon>
        <taxon>Boletineae</taxon>
        <taxon>Boletaceae</taxon>
        <taxon>Boletoideae</taxon>
        <taxon>Boletus</taxon>
    </lineage>
</organism>
<evidence type="ECO:0000313" key="3">
    <source>
        <dbReference type="Proteomes" id="UP000683000"/>
    </source>
</evidence>
<keyword evidence="3" id="KW-1185">Reference proteome</keyword>
<proteinExistence type="predicted"/>
<dbReference type="InterPro" id="IPR036155">
    <property type="entry name" value="Crypto/Photolyase_N_sf"/>
</dbReference>
<gene>
    <name evidence="2" type="ORF">JVT61DRAFT_10260</name>
</gene>
<feature type="compositionally biased region" description="Basic and acidic residues" evidence="1">
    <location>
        <begin position="185"/>
        <end position="198"/>
    </location>
</feature>
<dbReference type="EMBL" id="JAGFBS010000004">
    <property type="protein sequence ID" value="KAG6379726.1"/>
    <property type="molecule type" value="Genomic_DNA"/>
</dbReference>
<dbReference type="Proteomes" id="UP000683000">
    <property type="component" value="Unassembled WGS sequence"/>
</dbReference>
<dbReference type="PANTHER" id="PTHR28027">
    <property type="entry name" value="TRANSCRIPTIONAL REGULATOR MIT1"/>
    <property type="match status" value="1"/>
</dbReference>
<dbReference type="Pfam" id="PF09729">
    <property type="entry name" value="Gti1_Pac2"/>
    <property type="match status" value="1"/>
</dbReference>
<reference evidence="2" key="1">
    <citation type="submission" date="2021-03" db="EMBL/GenBank/DDBJ databases">
        <title>Evolutionary innovations through gain and loss of genes in the ectomycorrhizal Boletales.</title>
        <authorList>
            <person name="Wu G."/>
            <person name="Miyauchi S."/>
            <person name="Morin E."/>
            <person name="Yang Z.-L."/>
            <person name="Xu J."/>
            <person name="Martin F.M."/>
        </authorList>
    </citation>
    <scope>NUCLEOTIDE SEQUENCE</scope>
    <source>
        <strain evidence="2">BR01</strain>
    </source>
</reference>
<dbReference type="GO" id="GO:0003677">
    <property type="term" value="F:DNA binding"/>
    <property type="evidence" value="ECO:0007669"/>
    <property type="project" value="TreeGrafter"/>
</dbReference>
<evidence type="ECO:0000256" key="1">
    <source>
        <dbReference type="SAM" id="MobiDB-lite"/>
    </source>
</evidence>
<name>A0A8I3ABY7_9AGAM</name>
<dbReference type="AlphaFoldDB" id="A0A8I3ABY7"/>
<dbReference type="InterPro" id="IPR018608">
    <property type="entry name" value="Gti1/Pac2"/>
</dbReference>
<evidence type="ECO:0000313" key="2">
    <source>
        <dbReference type="EMBL" id="KAG6379726.1"/>
    </source>
</evidence>
<accession>A0A8I3ABY7</accession>
<protein>
    <submittedName>
        <fullName evidence="2">Gti1/Pac2 family-domain-containing protein</fullName>
    </submittedName>
</protein>
<dbReference type="PANTHER" id="PTHR28027:SF1">
    <property type="entry name" value="CAMP INDEPENDENT REGULATORY PROTEIN (AFU_ORTHOLOGUE AFUA_3G09640)"/>
    <property type="match status" value="1"/>
</dbReference>
<dbReference type="SUPFAM" id="SSF52425">
    <property type="entry name" value="Cryptochrome/photolyase, N-terminal domain"/>
    <property type="match status" value="1"/>
</dbReference>
<feature type="region of interest" description="Disordered" evidence="1">
    <location>
        <begin position="178"/>
        <end position="237"/>
    </location>
</feature>
<feature type="compositionally biased region" description="Low complexity" evidence="1">
    <location>
        <begin position="303"/>
        <end position="321"/>
    </location>
</feature>